<evidence type="ECO:0000256" key="3">
    <source>
        <dbReference type="ARBA" id="ARBA00023237"/>
    </source>
</evidence>
<feature type="compositionally biased region" description="Low complexity" evidence="4">
    <location>
        <begin position="925"/>
        <end position="955"/>
    </location>
</feature>
<dbReference type="SUPFAM" id="SSF103088">
    <property type="entry name" value="OmpA-like"/>
    <property type="match status" value="1"/>
</dbReference>
<dbReference type="Gene3D" id="3.30.1330.60">
    <property type="entry name" value="OmpA-like domain"/>
    <property type="match status" value="1"/>
</dbReference>
<gene>
    <name evidence="6" type="ORF">OUZ56_033081</name>
</gene>
<dbReference type="PROSITE" id="PS51123">
    <property type="entry name" value="OMPA_2"/>
    <property type="match status" value="1"/>
</dbReference>
<keyword evidence="3" id="KW-0998">Cell outer membrane</keyword>
<feature type="region of interest" description="Disordered" evidence="4">
    <location>
        <begin position="678"/>
        <end position="704"/>
    </location>
</feature>
<keyword evidence="2" id="KW-0472">Membrane</keyword>
<evidence type="ECO:0000313" key="7">
    <source>
        <dbReference type="Proteomes" id="UP001234178"/>
    </source>
</evidence>
<reference evidence="6 7" key="1">
    <citation type="journal article" date="2023" name="Nucleic Acids Res.">
        <title>The hologenome of Daphnia magna reveals possible DNA methylation and microbiome-mediated evolution of the host genome.</title>
        <authorList>
            <person name="Chaturvedi A."/>
            <person name="Li X."/>
            <person name="Dhandapani V."/>
            <person name="Marshall H."/>
            <person name="Kissane S."/>
            <person name="Cuenca-Cambronero M."/>
            <person name="Asole G."/>
            <person name="Calvet F."/>
            <person name="Ruiz-Romero M."/>
            <person name="Marangio P."/>
            <person name="Guigo R."/>
            <person name="Rago D."/>
            <person name="Mirbahai L."/>
            <person name="Eastwood N."/>
            <person name="Colbourne J.K."/>
            <person name="Zhou J."/>
            <person name="Mallon E."/>
            <person name="Orsini L."/>
        </authorList>
    </citation>
    <scope>NUCLEOTIDE SEQUENCE [LARGE SCALE GENOMIC DNA]</scope>
    <source>
        <strain evidence="6">LRV0_1</strain>
    </source>
</reference>
<feature type="domain" description="OmpA-like" evidence="5">
    <location>
        <begin position="740"/>
        <end position="855"/>
    </location>
</feature>
<feature type="compositionally biased region" description="Low complexity" evidence="4">
    <location>
        <begin position="1"/>
        <end position="21"/>
    </location>
</feature>
<dbReference type="PANTHER" id="PTHR30329:SF21">
    <property type="entry name" value="LIPOPROTEIN YIAD-RELATED"/>
    <property type="match status" value="1"/>
</dbReference>
<dbReference type="InterPro" id="IPR006664">
    <property type="entry name" value="OMP_bac"/>
</dbReference>
<feature type="region of interest" description="Disordered" evidence="4">
    <location>
        <begin position="925"/>
        <end position="960"/>
    </location>
</feature>
<feature type="region of interest" description="Disordered" evidence="4">
    <location>
        <begin position="388"/>
        <end position="422"/>
    </location>
</feature>
<dbReference type="CDD" id="cd07185">
    <property type="entry name" value="OmpA_C-like"/>
    <property type="match status" value="1"/>
</dbReference>
<organism evidence="6 7">
    <name type="scientific">Daphnia magna</name>
    <dbReference type="NCBI Taxonomy" id="35525"/>
    <lineage>
        <taxon>Eukaryota</taxon>
        <taxon>Metazoa</taxon>
        <taxon>Ecdysozoa</taxon>
        <taxon>Arthropoda</taxon>
        <taxon>Crustacea</taxon>
        <taxon>Branchiopoda</taxon>
        <taxon>Diplostraca</taxon>
        <taxon>Cladocera</taxon>
        <taxon>Anomopoda</taxon>
        <taxon>Daphniidae</taxon>
        <taxon>Daphnia</taxon>
    </lineage>
</organism>
<dbReference type="InterPro" id="IPR050330">
    <property type="entry name" value="Bact_OuterMem_StrucFunc"/>
</dbReference>
<keyword evidence="7" id="KW-1185">Reference proteome</keyword>
<sequence>METGAGSPSSGSSSRANPRGSMRGVRPVARWVPERAGGGAERGVNRRRRRDDGHVRSRGCGRQRLVPTQHQFPADAIAPGQDLLVGPTGDVRKGCPQRADIARAKATLIGGNTAQRAHEKRRIEPERQCQDSLRQQIKITRQIGGALGDFRRQRRRREVDATHARNLGKPRRRPGLHDDGPPVVFDEQVTGVNGEVELRGRCQRLDGIDGDSRGDRCRDRSACTRRTPRKIADVDRRPVGGNQVRRPLVGSARKVFAVGEVGDQRHRLFAGPGDPRRKELHRDEGASVPWRSEPGLRELAYAEWHQEHRSVDLLPGPIVRRIRRRRRERVHAREIPWGSYDRSYLGRHREFQPTSPPVVAYPHPRPRRQPCWPPVGCLFLFGTPGAHTLAPPPPLSPTPLSPPGEAPDRGTHSPGTAAAAPPTSAPVALYARGSVAGAHAIGAPQGVELGFGVAASGGIGLVPKSGISLGIDVPFVLLATGAATDSRFVARQSSVATGVLPTVGIPPLDSDAPGARRLTGLALRGGAGPVVTGDLVRFGMRAAVSWDFAVSDRLRLGPELSYFHVVQPNDAVRPEDGRVVAFGLTLAVAPGPRPVAPVSGGDQDHDGVLDVEDACPTEPGLRTKDPKTNGCPLRDRDHDGIMDARDACPDEPGIASDDPKKNGCPVRDRAEDGILDAEDACPVDPGVRTKDPKTNGCPRKDRDGDTIFDDDDACPDVWGVPTDDPKTNGCPRAQGSIHLEADRLVLDDRILFDLDSPRVRHASWPIVEKVAKFVLDNPDIQELTVEGHADALGAEDHNLKLSRDRANAVKQLLIKFGLAESRVQAEGFGRSRLRVQTAHAEQQNRRVEFWVTPTIFGVALIPACDGSNALVGGECRVPYRACGAACVDLESDPQHCGACGTVCAGGAVCRKRTCVSNLDGSVLSDGGDASSVDSGDATVDADAGATDGEAPGDTGPTDSSAADACTPPYNTADHCGDCFTVCQAPDSTCRELSFGNYGCRPPCDAPTEECNGQCLDLSADPFNCGVCGKFCPSLLCVNRVCQGATPGDVVVIGHDYATITGQSAQAKLLVNAVFLPRTNPLRVLSYERNAAAATVARIKNVLDTGGGRRVVYTVQNDAAALNDPDLARNFDVVLVYDQPTLAAADAEALGGTWATSLDSFVRAGGDAIFLDGVGGDGPMANLVRGTGLLNLTGHSLLVPFAAVRVTAPFDSVASQVQTPYGAAPRSAALLTTEANGGDVAWVVRDGADGSGSPVVIHKSFR</sequence>
<comment type="subcellular location">
    <subcellularLocation>
        <location evidence="1">Cell outer membrane</location>
    </subcellularLocation>
</comment>
<evidence type="ECO:0000256" key="1">
    <source>
        <dbReference type="ARBA" id="ARBA00004442"/>
    </source>
</evidence>
<comment type="caution">
    <text evidence="6">The sequence shown here is derived from an EMBL/GenBank/DDBJ whole genome shotgun (WGS) entry which is preliminary data.</text>
</comment>
<feature type="compositionally biased region" description="Pro residues" evidence="4">
    <location>
        <begin position="390"/>
        <end position="405"/>
    </location>
</feature>
<feature type="compositionally biased region" description="Low complexity" evidence="4">
    <location>
        <begin position="413"/>
        <end position="422"/>
    </location>
</feature>
<proteinExistence type="predicted"/>
<dbReference type="InterPro" id="IPR036737">
    <property type="entry name" value="OmpA-like_sf"/>
</dbReference>
<evidence type="ECO:0000256" key="4">
    <source>
        <dbReference type="SAM" id="MobiDB-lite"/>
    </source>
</evidence>
<dbReference type="Gene3D" id="4.10.1080.10">
    <property type="entry name" value="TSP type-3 repeat"/>
    <property type="match status" value="1"/>
</dbReference>
<protein>
    <recommendedName>
        <fullName evidence="5">OmpA-like domain-containing protein</fullName>
    </recommendedName>
</protein>
<feature type="region of interest" description="Disordered" evidence="4">
    <location>
        <begin position="1"/>
        <end position="62"/>
    </location>
</feature>
<feature type="compositionally biased region" description="Basic and acidic residues" evidence="4">
    <location>
        <begin position="687"/>
        <end position="704"/>
    </location>
</feature>
<feature type="region of interest" description="Disordered" evidence="4">
    <location>
        <begin position="152"/>
        <end position="182"/>
    </location>
</feature>
<dbReference type="EMBL" id="JAOYFB010000044">
    <property type="protein sequence ID" value="KAK4045457.1"/>
    <property type="molecule type" value="Genomic_DNA"/>
</dbReference>
<name>A0ABR0BA51_9CRUS</name>
<dbReference type="SUPFAM" id="SSF103647">
    <property type="entry name" value="TSP type-3 repeat"/>
    <property type="match status" value="1"/>
</dbReference>
<dbReference type="Proteomes" id="UP001234178">
    <property type="component" value="Unassembled WGS sequence"/>
</dbReference>
<dbReference type="PANTHER" id="PTHR30329">
    <property type="entry name" value="STATOR ELEMENT OF FLAGELLAR MOTOR COMPLEX"/>
    <property type="match status" value="1"/>
</dbReference>
<dbReference type="PRINTS" id="PR01021">
    <property type="entry name" value="OMPADOMAIN"/>
</dbReference>
<evidence type="ECO:0000313" key="6">
    <source>
        <dbReference type="EMBL" id="KAK4045457.1"/>
    </source>
</evidence>
<dbReference type="InterPro" id="IPR006665">
    <property type="entry name" value="OmpA-like"/>
</dbReference>
<evidence type="ECO:0000259" key="5">
    <source>
        <dbReference type="PROSITE" id="PS51123"/>
    </source>
</evidence>
<dbReference type="InterPro" id="IPR028974">
    <property type="entry name" value="TSP_type-3_rpt"/>
</dbReference>
<dbReference type="Pfam" id="PF00691">
    <property type="entry name" value="OmpA"/>
    <property type="match status" value="1"/>
</dbReference>
<evidence type="ECO:0000256" key="2">
    <source>
        <dbReference type="ARBA" id="ARBA00023136"/>
    </source>
</evidence>
<accession>A0ABR0BA51</accession>